<dbReference type="Proteomes" id="UP000199488">
    <property type="component" value="Unassembled WGS sequence"/>
</dbReference>
<dbReference type="Pfam" id="PF06276">
    <property type="entry name" value="FhuF"/>
    <property type="match status" value="1"/>
</dbReference>
<proteinExistence type="predicted"/>
<evidence type="ECO:0000313" key="2">
    <source>
        <dbReference type="EMBL" id="SDW19379.1"/>
    </source>
</evidence>
<evidence type="ECO:0000259" key="1">
    <source>
        <dbReference type="Pfam" id="PF06276"/>
    </source>
</evidence>
<dbReference type="RefSeq" id="WP_091611432.1">
    <property type="nucleotide sequence ID" value="NZ_FNNC01000001.1"/>
</dbReference>
<dbReference type="EMBL" id="FNNC01000001">
    <property type="protein sequence ID" value="SDW19379.1"/>
    <property type="molecule type" value="Genomic_DNA"/>
</dbReference>
<accession>A0A1H2RL67</accession>
<name>A0A1H2RL67_9BACI</name>
<dbReference type="AlphaFoldDB" id="A0A1H2RL67"/>
<reference evidence="2 3" key="1">
    <citation type="submission" date="2016-10" db="EMBL/GenBank/DDBJ databases">
        <authorList>
            <person name="de Groot N.N."/>
        </authorList>
    </citation>
    <scope>NUCLEOTIDE SEQUENCE [LARGE SCALE GENOMIC DNA]</scope>
    <source>
        <strain evidence="2 3">DSM 23126</strain>
    </source>
</reference>
<protein>
    <submittedName>
        <fullName evidence="2">Siderophore-iron reductase FhuF</fullName>
    </submittedName>
</protein>
<dbReference type="STRING" id="1122204.SAMN05421781_0795"/>
<evidence type="ECO:0000313" key="3">
    <source>
        <dbReference type="Proteomes" id="UP000199488"/>
    </source>
</evidence>
<sequence length="232" mass="26840">MGPSPLPKQNDIIYGTELMKEESAQPYLENVTAAINAPSKMVAASQFSKRYARFVTEPAFTALTMDEKMLDLSPENTVLYTDFSQDSWKPEFHLLESTGQKKSTYQEKRAILTEQVFAGHLTPVWKLFSHISHLPMPILWENTAVRVFSLYEKKIRNSASFAEIERLEQDLYYLVYEAPGELFGERNNPFRLFHQKLQKTQEGEWIRERRTCCFNYAVNDCGNYCAACPKKP</sequence>
<dbReference type="OrthoDB" id="5870636at2"/>
<dbReference type="GO" id="GO:0003824">
    <property type="term" value="F:catalytic activity"/>
    <property type="evidence" value="ECO:0007669"/>
    <property type="project" value="UniProtKB-ARBA"/>
</dbReference>
<organism evidence="2 3">
    <name type="scientific">Marinococcus luteus</name>
    <dbReference type="NCBI Taxonomy" id="1122204"/>
    <lineage>
        <taxon>Bacteria</taxon>
        <taxon>Bacillati</taxon>
        <taxon>Bacillota</taxon>
        <taxon>Bacilli</taxon>
        <taxon>Bacillales</taxon>
        <taxon>Bacillaceae</taxon>
        <taxon>Marinococcus</taxon>
    </lineage>
</organism>
<gene>
    <name evidence="2" type="ORF">SAMN05421781_0795</name>
</gene>
<feature type="domain" description="Aerobactin siderophore biosynthesis IucA/IucC-like C-terminal" evidence="1">
    <location>
        <begin position="45"/>
        <end position="162"/>
    </location>
</feature>
<keyword evidence="3" id="KW-1185">Reference proteome</keyword>
<dbReference type="InterPro" id="IPR022770">
    <property type="entry name" value="IucA/IucC-like_C"/>
</dbReference>